<keyword evidence="14 15" id="KW-0472">Membrane</keyword>
<feature type="transmembrane region" description="Helical" evidence="15">
    <location>
        <begin position="12"/>
        <end position="30"/>
    </location>
</feature>
<gene>
    <name evidence="18" type="ORF">MIZ01_0385</name>
</gene>
<evidence type="ECO:0000256" key="5">
    <source>
        <dbReference type="ARBA" id="ARBA00022519"/>
    </source>
</evidence>
<dbReference type="Gene3D" id="3.30.565.10">
    <property type="entry name" value="Histidine kinase-like ATPase, C-terminal domain"/>
    <property type="match status" value="1"/>
</dbReference>
<name>A0AAN1X7Z6_9PROT</name>
<dbReference type="EC" id="2.7.13.3" evidence="3"/>
<dbReference type="Pfam" id="PF00672">
    <property type="entry name" value="HAMP"/>
    <property type="match status" value="1"/>
</dbReference>
<dbReference type="SMART" id="SM00304">
    <property type="entry name" value="HAMP"/>
    <property type="match status" value="1"/>
</dbReference>
<feature type="transmembrane region" description="Helical" evidence="15">
    <location>
        <begin position="168"/>
        <end position="187"/>
    </location>
</feature>
<dbReference type="GO" id="GO:0005524">
    <property type="term" value="F:ATP binding"/>
    <property type="evidence" value="ECO:0007669"/>
    <property type="project" value="UniProtKB-KW"/>
</dbReference>
<evidence type="ECO:0000259" key="17">
    <source>
        <dbReference type="PROSITE" id="PS50885"/>
    </source>
</evidence>
<dbReference type="AlphaFoldDB" id="A0AAN1X7Z6"/>
<dbReference type="SUPFAM" id="SSF55874">
    <property type="entry name" value="ATPase domain of HSP90 chaperone/DNA topoisomerase II/histidine kinase"/>
    <property type="match status" value="1"/>
</dbReference>
<dbReference type="CDD" id="cd00082">
    <property type="entry name" value="HisKA"/>
    <property type="match status" value="1"/>
</dbReference>
<dbReference type="SUPFAM" id="SSF47384">
    <property type="entry name" value="Homodimeric domain of signal transducing histidine kinase"/>
    <property type="match status" value="1"/>
</dbReference>
<proteinExistence type="predicted"/>
<keyword evidence="4" id="KW-1003">Cell membrane</keyword>
<evidence type="ECO:0000256" key="14">
    <source>
        <dbReference type="ARBA" id="ARBA00023136"/>
    </source>
</evidence>
<feature type="domain" description="HAMP" evidence="17">
    <location>
        <begin position="188"/>
        <end position="240"/>
    </location>
</feature>
<dbReference type="CDD" id="cd06225">
    <property type="entry name" value="HAMP"/>
    <property type="match status" value="1"/>
</dbReference>
<keyword evidence="9" id="KW-0547">Nucleotide-binding</keyword>
<sequence>MFAFFRSMHGRLFLILLTGMFVTSVGTMLLTHSRQQEMFEHVRAQHLSVEIADMVETLRKLPAARRGDFLLEPHGMGIRAHPGGATPLPFATRDELLEEALRQRLEDVTVAAERPSHAACGDEPIRWPRYMREPPECQRVQLSLPDGGALVLVIPMPHMRGPLYPPPVWSALLLFAVCIGLLAWLVARIATSPLRQLADAADKLDISRAGEALPEQGSSEVRVATRAFNRMQKRIYDDVRERTGMLAAITHDLQTPLTRLRLRLEKLPDAALRDKLIGDMQAMQQMLQEGLELSRSLDSSEAARLLDLDSLLDSLCSDAAEAGQQVEYTDRVAVQLQAQPLALRRAFSNLLDNAVKYGQRAKVSLSRDAHHCHILIRDSGPGIPPDLLETVFIPFYRIEHSRSRESGGTGLGLSIARNIVMRHNGELTLRNLPSGGLEAHVVLPLTLQAGRRLPL</sequence>
<dbReference type="PANTHER" id="PTHR44936:SF5">
    <property type="entry name" value="SENSOR HISTIDINE KINASE ENVZ"/>
    <property type="match status" value="1"/>
</dbReference>
<evidence type="ECO:0000256" key="13">
    <source>
        <dbReference type="ARBA" id="ARBA00023012"/>
    </source>
</evidence>
<evidence type="ECO:0000256" key="9">
    <source>
        <dbReference type="ARBA" id="ARBA00022741"/>
    </source>
</evidence>
<dbReference type="GO" id="GO:0000155">
    <property type="term" value="F:phosphorelay sensor kinase activity"/>
    <property type="evidence" value="ECO:0007669"/>
    <property type="project" value="InterPro"/>
</dbReference>
<keyword evidence="12 15" id="KW-1133">Transmembrane helix</keyword>
<keyword evidence="19" id="KW-1185">Reference proteome</keyword>
<keyword evidence="8 15" id="KW-0812">Transmembrane</keyword>
<evidence type="ECO:0000256" key="11">
    <source>
        <dbReference type="ARBA" id="ARBA00022840"/>
    </source>
</evidence>
<dbReference type="SMART" id="SM00387">
    <property type="entry name" value="HATPase_c"/>
    <property type="match status" value="1"/>
</dbReference>
<dbReference type="SMART" id="SM00388">
    <property type="entry name" value="HisKA"/>
    <property type="match status" value="1"/>
</dbReference>
<evidence type="ECO:0000313" key="18">
    <source>
        <dbReference type="EMBL" id="BCK86621.1"/>
    </source>
</evidence>
<accession>A0AAN1X7Z6</accession>
<dbReference type="KEGG" id="seme:MIZ01_0385"/>
<evidence type="ECO:0000256" key="12">
    <source>
        <dbReference type="ARBA" id="ARBA00022989"/>
    </source>
</evidence>
<dbReference type="Pfam" id="PF02518">
    <property type="entry name" value="HATPase_c"/>
    <property type="match status" value="1"/>
</dbReference>
<dbReference type="InterPro" id="IPR005467">
    <property type="entry name" value="His_kinase_dom"/>
</dbReference>
<evidence type="ECO:0000256" key="7">
    <source>
        <dbReference type="ARBA" id="ARBA00022679"/>
    </source>
</evidence>
<keyword evidence="11" id="KW-0067">ATP-binding</keyword>
<reference evidence="18 19" key="1">
    <citation type="journal article" date="2022" name="Int. J. Syst. Evol. Microbiol.">
        <title>&lt;i&gt;Sideroxyarcus emersonii&lt;/i&gt; gen. nov. sp. nov., a neutrophilic, microaerobic iron- and thiosulfate-oxidizing bacterium isolated from iron-rich wetland sediment.</title>
        <authorList>
            <person name="Kato S."/>
            <person name="Itoh T."/>
            <person name="Iino T."/>
            <person name="Ohkuma M."/>
        </authorList>
    </citation>
    <scope>NUCLEOTIDE SEQUENCE [LARGE SCALE GENOMIC DNA]</scope>
    <source>
        <strain evidence="18 19">MIZ01</strain>
    </source>
</reference>
<evidence type="ECO:0000256" key="10">
    <source>
        <dbReference type="ARBA" id="ARBA00022777"/>
    </source>
</evidence>
<evidence type="ECO:0000256" key="2">
    <source>
        <dbReference type="ARBA" id="ARBA00004429"/>
    </source>
</evidence>
<dbReference type="PROSITE" id="PS50885">
    <property type="entry name" value="HAMP"/>
    <property type="match status" value="1"/>
</dbReference>
<evidence type="ECO:0000313" key="19">
    <source>
        <dbReference type="Proteomes" id="UP001320326"/>
    </source>
</evidence>
<keyword evidence="5" id="KW-0997">Cell inner membrane</keyword>
<evidence type="ECO:0000256" key="15">
    <source>
        <dbReference type="SAM" id="Phobius"/>
    </source>
</evidence>
<dbReference type="InterPro" id="IPR004358">
    <property type="entry name" value="Sig_transdc_His_kin-like_C"/>
</dbReference>
<evidence type="ECO:0000256" key="3">
    <source>
        <dbReference type="ARBA" id="ARBA00012438"/>
    </source>
</evidence>
<dbReference type="Gene3D" id="1.10.287.130">
    <property type="match status" value="1"/>
</dbReference>
<dbReference type="Proteomes" id="UP001320326">
    <property type="component" value="Chromosome"/>
</dbReference>
<evidence type="ECO:0000256" key="8">
    <source>
        <dbReference type="ARBA" id="ARBA00022692"/>
    </source>
</evidence>
<keyword evidence="10" id="KW-0418">Kinase</keyword>
<dbReference type="InterPro" id="IPR050980">
    <property type="entry name" value="2C_sensor_his_kinase"/>
</dbReference>
<dbReference type="InterPro" id="IPR003594">
    <property type="entry name" value="HATPase_dom"/>
</dbReference>
<comment type="subcellular location">
    <subcellularLocation>
        <location evidence="2">Cell inner membrane</location>
        <topology evidence="2">Multi-pass membrane protein</topology>
    </subcellularLocation>
</comment>
<evidence type="ECO:0000259" key="16">
    <source>
        <dbReference type="PROSITE" id="PS50109"/>
    </source>
</evidence>
<dbReference type="EMBL" id="AP023423">
    <property type="protein sequence ID" value="BCK86621.1"/>
    <property type="molecule type" value="Genomic_DNA"/>
</dbReference>
<keyword evidence="6" id="KW-0597">Phosphoprotein</keyword>
<protein>
    <recommendedName>
        <fullName evidence="3">histidine kinase</fullName>
        <ecNumber evidence="3">2.7.13.3</ecNumber>
    </recommendedName>
</protein>
<dbReference type="InterPro" id="IPR036097">
    <property type="entry name" value="HisK_dim/P_sf"/>
</dbReference>
<keyword evidence="13" id="KW-0902">Two-component regulatory system</keyword>
<evidence type="ECO:0000256" key="4">
    <source>
        <dbReference type="ARBA" id="ARBA00022475"/>
    </source>
</evidence>
<dbReference type="PANTHER" id="PTHR44936">
    <property type="entry name" value="SENSOR PROTEIN CREC"/>
    <property type="match status" value="1"/>
</dbReference>
<evidence type="ECO:0000256" key="1">
    <source>
        <dbReference type="ARBA" id="ARBA00000085"/>
    </source>
</evidence>
<dbReference type="PRINTS" id="PR00344">
    <property type="entry name" value="BCTRLSENSOR"/>
</dbReference>
<dbReference type="InterPro" id="IPR036890">
    <property type="entry name" value="HATPase_C_sf"/>
</dbReference>
<dbReference type="RefSeq" id="WP_237247793.1">
    <property type="nucleotide sequence ID" value="NZ_AP023423.1"/>
</dbReference>
<feature type="domain" description="Histidine kinase" evidence="16">
    <location>
        <begin position="248"/>
        <end position="447"/>
    </location>
</feature>
<dbReference type="GO" id="GO:0005886">
    <property type="term" value="C:plasma membrane"/>
    <property type="evidence" value="ECO:0007669"/>
    <property type="project" value="UniProtKB-SubCell"/>
</dbReference>
<evidence type="ECO:0000256" key="6">
    <source>
        <dbReference type="ARBA" id="ARBA00022553"/>
    </source>
</evidence>
<organism evidence="18 19">
    <name type="scientific">Sideroxyarcus emersonii</name>
    <dbReference type="NCBI Taxonomy" id="2764705"/>
    <lineage>
        <taxon>Bacteria</taxon>
        <taxon>Pseudomonadati</taxon>
        <taxon>Pseudomonadota</taxon>
        <taxon>Betaproteobacteria</taxon>
        <taxon>Nitrosomonadales</taxon>
        <taxon>Gallionellaceae</taxon>
        <taxon>Sideroxyarcus</taxon>
    </lineage>
</organism>
<dbReference type="InterPro" id="IPR003661">
    <property type="entry name" value="HisK_dim/P_dom"/>
</dbReference>
<keyword evidence="7" id="KW-0808">Transferase</keyword>
<dbReference type="InterPro" id="IPR003660">
    <property type="entry name" value="HAMP_dom"/>
</dbReference>
<comment type="catalytic activity">
    <reaction evidence="1">
        <text>ATP + protein L-histidine = ADP + protein N-phospho-L-histidine.</text>
        <dbReference type="EC" id="2.7.13.3"/>
    </reaction>
</comment>
<dbReference type="PROSITE" id="PS50109">
    <property type="entry name" value="HIS_KIN"/>
    <property type="match status" value="1"/>
</dbReference>